<dbReference type="EMBL" id="JALJOT010000012">
    <property type="protein sequence ID" value="KAK9904761.1"/>
    <property type="molecule type" value="Genomic_DNA"/>
</dbReference>
<evidence type="ECO:0000313" key="3">
    <source>
        <dbReference type="EMBL" id="KAK9904761.1"/>
    </source>
</evidence>
<keyword evidence="2" id="KW-0812">Transmembrane</keyword>
<evidence type="ECO:0008006" key="5">
    <source>
        <dbReference type="Google" id="ProtNLM"/>
    </source>
</evidence>
<keyword evidence="2" id="KW-1133">Transmembrane helix</keyword>
<reference evidence="3 4" key="1">
    <citation type="journal article" date="2024" name="Nat. Commun.">
        <title>Phylogenomics reveals the evolutionary origins of lichenization in chlorophyte algae.</title>
        <authorList>
            <person name="Puginier C."/>
            <person name="Libourel C."/>
            <person name="Otte J."/>
            <person name="Skaloud P."/>
            <person name="Haon M."/>
            <person name="Grisel S."/>
            <person name="Petersen M."/>
            <person name="Berrin J.G."/>
            <person name="Delaux P.M."/>
            <person name="Dal Grande F."/>
            <person name="Keller J."/>
        </authorList>
    </citation>
    <scope>NUCLEOTIDE SEQUENCE [LARGE SCALE GENOMIC DNA]</scope>
    <source>
        <strain evidence="3 4">SAG 216-7</strain>
    </source>
</reference>
<gene>
    <name evidence="3" type="ORF">WJX75_002035</name>
</gene>
<name>A0ABR2YH00_9CHLO</name>
<keyword evidence="2" id="KW-0472">Membrane</keyword>
<evidence type="ECO:0000256" key="2">
    <source>
        <dbReference type="SAM" id="Phobius"/>
    </source>
</evidence>
<organism evidence="3 4">
    <name type="scientific">Coccomyxa subellipsoidea</name>
    <dbReference type="NCBI Taxonomy" id="248742"/>
    <lineage>
        <taxon>Eukaryota</taxon>
        <taxon>Viridiplantae</taxon>
        <taxon>Chlorophyta</taxon>
        <taxon>core chlorophytes</taxon>
        <taxon>Trebouxiophyceae</taxon>
        <taxon>Trebouxiophyceae incertae sedis</taxon>
        <taxon>Coccomyxaceae</taxon>
        <taxon>Coccomyxa</taxon>
    </lineage>
</organism>
<evidence type="ECO:0000256" key="1">
    <source>
        <dbReference type="SAM" id="MobiDB-lite"/>
    </source>
</evidence>
<dbReference type="SUPFAM" id="SSF53335">
    <property type="entry name" value="S-adenosyl-L-methionine-dependent methyltransferases"/>
    <property type="match status" value="1"/>
</dbReference>
<comment type="caution">
    <text evidence="3">The sequence shown here is derived from an EMBL/GenBank/DDBJ whole genome shotgun (WGS) entry which is preliminary data.</text>
</comment>
<sequence length="372" mass="41621">MVIVYVALIACLIFAHVLIYCLVRSGIAESRKPAPLSARQRRRLTEAWPQQQLVDRFGLFKGQCSPQVAANGEVSCGCEQCSRWKMFPQGRLRGGPTWRQYEVWTRDYIDQLAAYLWRRAEELCLEHMSILEVGGGDGRLSAHLRAAVAAQRSAASRCIVDIHCTDSGLRRLHVCSPFRQSVGLLSCDEALAEHQPNVVLCSWMPLRVDWTSSVRACPQVREYLLIGEADGGICGHHVLTWGESAAGGISREPDEAVDLESSGEECTNIPDHAEQSARTEFCAEFTSGGSCAQEEQLWQHSRQPESGARATCAKRGRTSEQGQPMKRQRRPKAAGFLRVDLPELSRLQLCCTDERWLNFTKSQTVSFRRQTD</sequence>
<dbReference type="Proteomes" id="UP001491310">
    <property type="component" value="Unassembled WGS sequence"/>
</dbReference>
<dbReference type="InterPro" id="IPR029063">
    <property type="entry name" value="SAM-dependent_MTases_sf"/>
</dbReference>
<protein>
    <recommendedName>
        <fullName evidence="5">Methyltransferase domain-containing protein</fullName>
    </recommendedName>
</protein>
<feature type="transmembrane region" description="Helical" evidence="2">
    <location>
        <begin position="6"/>
        <end position="23"/>
    </location>
</feature>
<keyword evidence="4" id="KW-1185">Reference proteome</keyword>
<evidence type="ECO:0000313" key="4">
    <source>
        <dbReference type="Proteomes" id="UP001491310"/>
    </source>
</evidence>
<proteinExistence type="predicted"/>
<accession>A0ABR2YH00</accession>
<feature type="region of interest" description="Disordered" evidence="1">
    <location>
        <begin position="298"/>
        <end position="334"/>
    </location>
</feature>